<dbReference type="Gene3D" id="1.20.5.340">
    <property type="match status" value="1"/>
</dbReference>
<dbReference type="PROSITE" id="PS51294">
    <property type="entry name" value="HTH_MYB"/>
    <property type="match status" value="1"/>
</dbReference>
<evidence type="ECO:0000313" key="5">
    <source>
        <dbReference type="Proteomes" id="UP000530514"/>
    </source>
</evidence>
<dbReference type="PANTHER" id="PTHR41302:SF2">
    <property type="entry name" value="PRESPORE SPECIFIC TRANSCRIPTIONAL ACTIVATOR RSFA"/>
    <property type="match status" value="1"/>
</dbReference>
<accession>A0A7W2AJ76</accession>
<dbReference type="InterPro" id="IPR001005">
    <property type="entry name" value="SANT/Myb"/>
</dbReference>
<evidence type="ECO:0000313" key="4">
    <source>
        <dbReference type="EMBL" id="MBA4543658.1"/>
    </source>
</evidence>
<evidence type="ECO:0008006" key="6">
    <source>
        <dbReference type="Google" id="ProtNLM"/>
    </source>
</evidence>
<gene>
    <name evidence="4" type="ORF">H1164_12240</name>
</gene>
<dbReference type="AlphaFoldDB" id="A0A7W2AJ76"/>
<dbReference type="PROSITE" id="PS50090">
    <property type="entry name" value="MYB_LIKE"/>
    <property type="match status" value="1"/>
</dbReference>
<feature type="coiled-coil region" evidence="1">
    <location>
        <begin position="92"/>
        <end position="143"/>
    </location>
</feature>
<keyword evidence="1" id="KW-0175">Coiled coil</keyword>
<dbReference type="OrthoDB" id="2845592at2"/>
<dbReference type="CDD" id="cd00167">
    <property type="entry name" value="SANT"/>
    <property type="match status" value="1"/>
</dbReference>
<keyword evidence="5" id="KW-1185">Reference proteome</keyword>
<dbReference type="RefSeq" id="WP_052153834.1">
    <property type="nucleotide sequence ID" value="NZ_JACEIP010000019.1"/>
</dbReference>
<protein>
    <recommendedName>
        <fullName evidence="6">Transcription factor, RsfA family</fullName>
    </recommendedName>
</protein>
<name>A0A7W2AJ76_9BACL</name>
<sequence>MKGRGWTAEEDQLLKECVLQTIINGGTQVEAFEKIGKKLGRTPGACGFRWNAVLRQKDPLSYTEAKKKRVYRQLQQKRANSPQSISQLIPLIKQMEKEGSRLKAEVKSLSEKVESKRKQEKELREENKKLREEMNSYQWYQQEVKDKYQHLIRLISSVKEQAEIPFELKNDKRLQVKADNEEGITT</sequence>
<dbReference type="Gene3D" id="1.10.10.60">
    <property type="entry name" value="Homeodomain-like"/>
    <property type="match status" value="1"/>
</dbReference>
<dbReference type="InterPro" id="IPR014243">
    <property type="entry name" value="RsfA-like"/>
</dbReference>
<dbReference type="SMART" id="SM00717">
    <property type="entry name" value="SANT"/>
    <property type="match status" value="1"/>
</dbReference>
<evidence type="ECO:0000256" key="1">
    <source>
        <dbReference type="SAM" id="Coils"/>
    </source>
</evidence>
<comment type="caution">
    <text evidence="4">The sequence shown here is derived from an EMBL/GenBank/DDBJ whole genome shotgun (WGS) entry which is preliminary data.</text>
</comment>
<dbReference type="Proteomes" id="UP000530514">
    <property type="component" value="Unassembled WGS sequence"/>
</dbReference>
<dbReference type="SUPFAM" id="SSF46689">
    <property type="entry name" value="Homeodomain-like"/>
    <property type="match status" value="1"/>
</dbReference>
<dbReference type="PANTHER" id="PTHR41302">
    <property type="entry name" value="PRESPORE-SPECIFIC TRANSCRIPTIONAL REGULATOR RSFA-RELATED"/>
    <property type="match status" value="1"/>
</dbReference>
<feature type="domain" description="HTH myb-type" evidence="3">
    <location>
        <begin position="1"/>
        <end position="58"/>
    </location>
</feature>
<dbReference type="InterPro" id="IPR017930">
    <property type="entry name" value="Myb_dom"/>
</dbReference>
<feature type="domain" description="Myb-like" evidence="2">
    <location>
        <begin position="1"/>
        <end position="54"/>
    </location>
</feature>
<dbReference type="Pfam" id="PF13921">
    <property type="entry name" value="Myb_DNA-bind_6"/>
    <property type="match status" value="1"/>
</dbReference>
<proteinExistence type="predicted"/>
<reference evidence="4 5" key="1">
    <citation type="submission" date="2020-07" db="EMBL/GenBank/DDBJ databases">
        <authorList>
            <person name="Feng H."/>
        </authorList>
    </citation>
    <scope>NUCLEOTIDE SEQUENCE [LARGE SCALE GENOMIC DNA]</scope>
    <source>
        <strain evidence="5">s-11</strain>
    </source>
</reference>
<organism evidence="4 5">
    <name type="scientific">Thermoactinomyces daqus</name>
    <dbReference type="NCBI Taxonomy" id="1329516"/>
    <lineage>
        <taxon>Bacteria</taxon>
        <taxon>Bacillati</taxon>
        <taxon>Bacillota</taxon>
        <taxon>Bacilli</taxon>
        <taxon>Bacillales</taxon>
        <taxon>Thermoactinomycetaceae</taxon>
        <taxon>Thermoactinomyces</taxon>
    </lineage>
</organism>
<dbReference type="InterPro" id="IPR009057">
    <property type="entry name" value="Homeodomain-like_sf"/>
</dbReference>
<evidence type="ECO:0000259" key="2">
    <source>
        <dbReference type="PROSITE" id="PS50090"/>
    </source>
</evidence>
<dbReference type="EMBL" id="JACEIP010000019">
    <property type="protein sequence ID" value="MBA4543658.1"/>
    <property type="molecule type" value="Genomic_DNA"/>
</dbReference>
<evidence type="ECO:0000259" key="3">
    <source>
        <dbReference type="PROSITE" id="PS51294"/>
    </source>
</evidence>